<protein>
    <submittedName>
        <fullName evidence="1">Uncharacterized protein</fullName>
    </submittedName>
</protein>
<dbReference type="EMBL" id="BAABRP010000034">
    <property type="protein sequence ID" value="GAA5515041.1"/>
    <property type="molecule type" value="Genomic_DNA"/>
</dbReference>
<reference evidence="1 2" key="1">
    <citation type="submission" date="2024-02" db="EMBL/GenBank/DDBJ databases">
        <title>Deinococcus carri NBRC 110142.</title>
        <authorList>
            <person name="Ichikawa N."/>
            <person name="Katano-Makiyama Y."/>
            <person name="Hidaka K."/>
        </authorList>
    </citation>
    <scope>NUCLEOTIDE SEQUENCE [LARGE SCALE GENOMIC DNA]</scope>
    <source>
        <strain evidence="1 2">NBRC 110142</strain>
    </source>
</reference>
<evidence type="ECO:0000313" key="1">
    <source>
        <dbReference type="EMBL" id="GAA5515041.1"/>
    </source>
</evidence>
<accession>A0ABP9WCI4</accession>
<gene>
    <name evidence="1" type="ORF">Dcar01_03805</name>
</gene>
<comment type="caution">
    <text evidence="1">The sequence shown here is derived from an EMBL/GenBank/DDBJ whole genome shotgun (WGS) entry which is preliminary data.</text>
</comment>
<proteinExistence type="predicted"/>
<dbReference type="Proteomes" id="UP001401887">
    <property type="component" value="Unassembled WGS sequence"/>
</dbReference>
<sequence>MTTNSASCGRLPVWVGLVTADLPVVFFGWRRFDLQAEAFTYTPSLGATPVVVEF</sequence>
<organism evidence="1 2">
    <name type="scientific">Deinococcus carri</name>
    <dbReference type="NCBI Taxonomy" id="1211323"/>
    <lineage>
        <taxon>Bacteria</taxon>
        <taxon>Thermotogati</taxon>
        <taxon>Deinococcota</taxon>
        <taxon>Deinococci</taxon>
        <taxon>Deinococcales</taxon>
        <taxon>Deinococcaceae</taxon>
        <taxon>Deinococcus</taxon>
    </lineage>
</organism>
<name>A0ABP9WCI4_9DEIO</name>
<evidence type="ECO:0000313" key="2">
    <source>
        <dbReference type="Proteomes" id="UP001401887"/>
    </source>
</evidence>
<keyword evidence="2" id="KW-1185">Reference proteome</keyword>